<organism evidence="1 2">
    <name type="scientific">Sphaerodactylus townsendi</name>
    <dbReference type="NCBI Taxonomy" id="933632"/>
    <lineage>
        <taxon>Eukaryota</taxon>
        <taxon>Metazoa</taxon>
        <taxon>Chordata</taxon>
        <taxon>Craniata</taxon>
        <taxon>Vertebrata</taxon>
        <taxon>Euteleostomi</taxon>
        <taxon>Lepidosauria</taxon>
        <taxon>Squamata</taxon>
        <taxon>Bifurcata</taxon>
        <taxon>Gekkota</taxon>
        <taxon>Sphaerodactylidae</taxon>
        <taxon>Sphaerodactylus</taxon>
    </lineage>
</organism>
<sequence>MTNHFCSFKKLEWWDRSSPVQMKQVSNLTMLIILGSDPVLLFSQQNNLPTLVFSPFKSYLGLQKSHLFPLPNILMARKDWHVLRYRLQRYTYTEMDKHNL</sequence>
<comment type="caution">
    <text evidence="1">The sequence shown here is derived from an EMBL/GenBank/DDBJ whole genome shotgun (WGS) entry which is preliminary data.</text>
</comment>
<proteinExistence type="predicted"/>
<gene>
    <name evidence="1" type="ORF">K3G42_008975</name>
</gene>
<evidence type="ECO:0000313" key="2">
    <source>
        <dbReference type="Proteomes" id="UP000827872"/>
    </source>
</evidence>
<protein>
    <submittedName>
        <fullName evidence="1">Uncharacterized protein</fullName>
    </submittedName>
</protein>
<dbReference type="Proteomes" id="UP000827872">
    <property type="component" value="Linkage Group LG13"/>
</dbReference>
<reference evidence="1" key="1">
    <citation type="submission" date="2021-08" db="EMBL/GenBank/DDBJ databases">
        <title>The first chromosome-level gecko genome reveals the dynamic sex chromosomes of Neotropical dwarf geckos (Sphaerodactylidae: Sphaerodactylus).</title>
        <authorList>
            <person name="Pinto B.J."/>
            <person name="Keating S.E."/>
            <person name="Gamble T."/>
        </authorList>
    </citation>
    <scope>NUCLEOTIDE SEQUENCE</scope>
    <source>
        <strain evidence="1">TG3544</strain>
    </source>
</reference>
<dbReference type="EMBL" id="CM037626">
    <property type="protein sequence ID" value="KAH8011780.1"/>
    <property type="molecule type" value="Genomic_DNA"/>
</dbReference>
<name>A0ACB8FXS2_9SAUR</name>
<evidence type="ECO:0000313" key="1">
    <source>
        <dbReference type="EMBL" id="KAH8011780.1"/>
    </source>
</evidence>
<keyword evidence="2" id="KW-1185">Reference proteome</keyword>
<accession>A0ACB8FXS2</accession>